<dbReference type="AlphaFoldDB" id="A0A516GNM1"/>
<dbReference type="EMBL" id="CP041637">
    <property type="protein sequence ID" value="QDO93105.1"/>
    <property type="molecule type" value="Genomic_DNA"/>
</dbReference>
<gene>
    <name evidence="1" type="ORF">FNB79_03640</name>
</gene>
<organism evidence="1 2">
    <name type="scientific">Formosa sediminum</name>
    <dbReference type="NCBI Taxonomy" id="2594004"/>
    <lineage>
        <taxon>Bacteria</taxon>
        <taxon>Pseudomonadati</taxon>
        <taxon>Bacteroidota</taxon>
        <taxon>Flavobacteriia</taxon>
        <taxon>Flavobacteriales</taxon>
        <taxon>Flavobacteriaceae</taxon>
        <taxon>Formosa</taxon>
    </lineage>
</organism>
<dbReference type="RefSeq" id="WP_143380011.1">
    <property type="nucleotide sequence ID" value="NZ_CP041637.1"/>
</dbReference>
<dbReference type="OrthoDB" id="893802at2"/>
<evidence type="ECO:0000313" key="2">
    <source>
        <dbReference type="Proteomes" id="UP000319209"/>
    </source>
</evidence>
<evidence type="ECO:0000313" key="1">
    <source>
        <dbReference type="EMBL" id="QDO93105.1"/>
    </source>
</evidence>
<protein>
    <submittedName>
        <fullName evidence="1">Uncharacterized protein</fullName>
    </submittedName>
</protein>
<keyword evidence="2" id="KW-1185">Reference proteome</keyword>
<dbReference type="KEGG" id="fop:FNB79_03640"/>
<sequence length="154" mass="17871">MKKLLLLFIATLTLTSCDTDDDYSGYTYEYLTTENATVPEDMEVGESYKIYITYIQPTSCYTFDSLYYYKTTEVLEDEEGEELPFTTEVRTIAVVNRIIESSETECEDLNEETEISFTFIPEEAGPYLFKFWAGTDENGEDVFLEFERDIVNVL</sequence>
<dbReference type="PROSITE" id="PS51257">
    <property type="entry name" value="PROKAR_LIPOPROTEIN"/>
    <property type="match status" value="1"/>
</dbReference>
<reference evidence="1 2" key="1">
    <citation type="submission" date="2019-07" db="EMBL/GenBank/DDBJ databases">
        <title>Genome sequencing for Formosa sp. PS13.</title>
        <authorList>
            <person name="Park S.-J."/>
        </authorList>
    </citation>
    <scope>NUCLEOTIDE SEQUENCE [LARGE SCALE GENOMIC DNA]</scope>
    <source>
        <strain evidence="1 2">PS13</strain>
    </source>
</reference>
<proteinExistence type="predicted"/>
<name>A0A516GNM1_9FLAO</name>
<dbReference type="Proteomes" id="UP000319209">
    <property type="component" value="Chromosome"/>
</dbReference>
<accession>A0A516GNM1</accession>